<protein>
    <submittedName>
        <fullName evidence="1">Uncharacterized protein</fullName>
    </submittedName>
</protein>
<dbReference type="OrthoDB" id="7002760at2"/>
<dbReference type="RefSeq" id="WP_092432411.1">
    <property type="nucleotide sequence ID" value="NZ_FOXM01000010.1"/>
</dbReference>
<evidence type="ECO:0000313" key="1">
    <source>
        <dbReference type="EMBL" id="SFQ06148.1"/>
    </source>
</evidence>
<dbReference type="Proteomes" id="UP000243084">
    <property type="component" value="Unassembled WGS sequence"/>
</dbReference>
<proteinExistence type="predicted"/>
<name>A0A1I5VF19_9GAMM</name>
<dbReference type="EMBL" id="FOXM01000010">
    <property type="protein sequence ID" value="SFQ06148.1"/>
    <property type="molecule type" value="Genomic_DNA"/>
</dbReference>
<sequence length="145" mass="15911">MTEHDFRYTLLNPQHTLTECRALAPGLYQVTGNGGSIQAGDSLLVTLKGSRDLSMRLVVDKVRHLINPPGQWLAVAKGPVFKELSILQWQVDCDGCGVQLDFEFAVDAKLGEAARAPAAEARIAELGWHNRAGRHLCPRCHAREA</sequence>
<reference evidence="2" key="1">
    <citation type="submission" date="2016-10" db="EMBL/GenBank/DDBJ databases">
        <authorList>
            <person name="Varghese N."/>
            <person name="Submissions S."/>
        </authorList>
    </citation>
    <scope>NUCLEOTIDE SEQUENCE [LARGE SCALE GENOMIC DNA]</scope>
    <source>
        <strain evidence="2">JCM 18195</strain>
    </source>
</reference>
<dbReference type="AlphaFoldDB" id="A0A1I5VF19"/>
<organism evidence="1 2">
    <name type="scientific">Geopseudomonas sagittaria</name>
    <dbReference type="NCBI Taxonomy" id="1135990"/>
    <lineage>
        <taxon>Bacteria</taxon>
        <taxon>Pseudomonadati</taxon>
        <taxon>Pseudomonadota</taxon>
        <taxon>Gammaproteobacteria</taxon>
        <taxon>Pseudomonadales</taxon>
        <taxon>Pseudomonadaceae</taxon>
        <taxon>Geopseudomonas</taxon>
    </lineage>
</organism>
<evidence type="ECO:0000313" key="2">
    <source>
        <dbReference type="Proteomes" id="UP000243084"/>
    </source>
</evidence>
<accession>A0A1I5VF19</accession>
<gene>
    <name evidence="1" type="ORF">SAMN05216229_110154</name>
</gene>
<keyword evidence="2" id="KW-1185">Reference proteome</keyword>